<name>A0A8B0SHR3_9GAMM</name>
<sequence length="175" mass="19611">MSIMPINHFIHKEFNSKSTNNLSDPETNATHFQRLLNDSNEKEKNETLEKGVQDGHLTLEEALYHWSMGNGTPVTVDASRLTVHQVSDFNEDNWAKGVVQGLGDFAVHGRVSLTKTEDGIKIKSELYDFDERKDGSTIRNVETKLGKEFAGEGTPYTIDFDGSPSIIRNGYTYGQ</sequence>
<accession>A0A8B0SHR3</accession>
<keyword evidence="1" id="KW-0614">Plasmid</keyword>
<dbReference type="Proteomes" id="UP000664466">
    <property type="component" value="Unassembled WGS sequence"/>
</dbReference>
<proteinExistence type="predicted"/>
<evidence type="ECO:0000313" key="2">
    <source>
        <dbReference type="EMBL" id="QTX10425.1"/>
    </source>
</evidence>
<organism evidence="2">
    <name type="scientific">Thiothrix fructosivorans</name>
    <dbReference type="NCBI Taxonomy" id="111770"/>
    <lineage>
        <taxon>Bacteria</taxon>
        <taxon>Pseudomonadati</taxon>
        <taxon>Pseudomonadota</taxon>
        <taxon>Gammaproteobacteria</taxon>
        <taxon>Thiotrichales</taxon>
        <taxon>Thiotrichaceae</taxon>
        <taxon>Thiothrix</taxon>
    </lineage>
</organism>
<keyword evidence="3" id="KW-1185">Reference proteome</keyword>
<dbReference type="EMBL" id="JAFMPM010000005">
    <property type="protein sequence ID" value="MBO0611931.1"/>
    <property type="molecule type" value="Genomic_DNA"/>
</dbReference>
<dbReference type="RefSeq" id="WP_207249427.1">
    <property type="nucleotide sequence ID" value="NZ_JAFMPM010000005.1"/>
</dbReference>
<gene>
    <name evidence="2" type="ORF">J1836_017890</name>
    <name evidence="1" type="ORF">J1836_03175</name>
</gene>
<reference evidence="1 3" key="1">
    <citation type="submission" date="2021-03" db="EMBL/GenBank/DDBJ databases">
        <title>Draft genome and methylome analysis of Thiotrix fructosivoruns ATCC 49748.</title>
        <authorList>
            <person name="Fomenkov A."/>
            <person name="Grabovich M.Y."/>
            <person name="Roberts R.J."/>
        </authorList>
    </citation>
    <scope>NUCLEOTIDE SEQUENCE [LARGE SCALE GENOMIC DNA]</scope>
    <source>
        <strain evidence="1 3">ATCC 49748</strain>
        <plasmid evidence="1">pTfr446</plasmid>
    </source>
</reference>
<evidence type="ECO:0000313" key="1">
    <source>
        <dbReference type="EMBL" id="MBO0611931.1"/>
    </source>
</evidence>
<dbReference type="AlphaFoldDB" id="A0A8B0SHR3"/>
<protein>
    <submittedName>
        <fullName evidence="2">Uncharacterized protein</fullName>
    </submittedName>
</protein>
<evidence type="ECO:0000313" key="3">
    <source>
        <dbReference type="Proteomes" id="UP000664466"/>
    </source>
</evidence>
<dbReference type="EMBL" id="CP072748">
    <property type="protein sequence ID" value="QTX10425.1"/>
    <property type="molecule type" value="Genomic_DNA"/>
</dbReference>
<geneLocation type="plasmid" evidence="1">
    <name>pTfr446</name>
</geneLocation>
<reference evidence="2" key="2">
    <citation type="submission" date="2021-04" db="EMBL/GenBank/DDBJ databases">
        <title>Complete Genome and methylome analysis of Thiothrix fructosivorans ATCC 49748.</title>
        <authorList>
            <person name="Fomenkov A."/>
            <person name="Sun L."/>
            <person name="Vincze T."/>
            <person name="Grabovich M.Y."/>
            <person name="Roberts R.J."/>
        </authorList>
    </citation>
    <scope>NUCLEOTIDE SEQUENCE</scope>
    <source>
        <strain evidence="2">ATCC 49748</strain>
    </source>
</reference>